<organism evidence="1">
    <name type="scientific">Shewanella algae</name>
    <dbReference type="NCBI Taxonomy" id="38313"/>
    <lineage>
        <taxon>Bacteria</taxon>
        <taxon>Pseudomonadati</taxon>
        <taxon>Pseudomonadota</taxon>
        <taxon>Gammaproteobacteria</taxon>
        <taxon>Alteromonadales</taxon>
        <taxon>Shewanellaceae</taxon>
        <taxon>Shewanella</taxon>
    </lineage>
</organism>
<dbReference type="AlphaFoldDB" id="A0A7T8IPW8"/>
<protein>
    <submittedName>
        <fullName evidence="1">Uncharacterized protein</fullName>
    </submittedName>
</protein>
<name>A0A7T8IPW8_9GAMM</name>
<dbReference type="RefSeq" id="WP_397608951.1">
    <property type="nucleotide sequence ID" value="NZ_CP032664.1"/>
</dbReference>
<reference evidence="1" key="1">
    <citation type="submission" date="2018-09" db="EMBL/GenBank/DDBJ databases">
        <title>Genome sequencing and analysis.</title>
        <authorList>
            <person name="Huang Y.-T."/>
        </authorList>
    </citation>
    <scope>NUCLEOTIDE SEQUENCE</scope>
    <source>
        <strain evidence="1">HIDE</strain>
    </source>
</reference>
<accession>A0A7T8IPW8</accession>
<gene>
    <name evidence="1" type="ORF">D7032_13155</name>
</gene>
<proteinExistence type="predicted"/>
<evidence type="ECO:0000313" key="1">
    <source>
        <dbReference type="EMBL" id="QQO84109.1"/>
    </source>
</evidence>
<sequence length="71" mass="8361">MNFCRENSYLVIKIKDMEEALDFEELREMASLSEKVEGYRVVNGKAPLECVVVESDWPNYEKTWQEIEGLE</sequence>
<dbReference type="EMBL" id="CP032664">
    <property type="protein sequence ID" value="QQO84109.1"/>
    <property type="molecule type" value="Genomic_DNA"/>
</dbReference>